<dbReference type="PANTHER" id="PTHR48103">
    <property type="entry name" value="MIDASIN-RELATED"/>
    <property type="match status" value="1"/>
</dbReference>
<evidence type="ECO:0000313" key="4">
    <source>
        <dbReference type="EMBL" id="KAJ7195537.1"/>
    </source>
</evidence>
<evidence type="ECO:0000256" key="1">
    <source>
        <dbReference type="ARBA" id="ARBA00022741"/>
    </source>
</evidence>
<keyword evidence="1" id="KW-0547">Nucleotide-binding</keyword>
<organism evidence="4 5">
    <name type="scientific">Mycena pura</name>
    <dbReference type="NCBI Taxonomy" id="153505"/>
    <lineage>
        <taxon>Eukaryota</taxon>
        <taxon>Fungi</taxon>
        <taxon>Dikarya</taxon>
        <taxon>Basidiomycota</taxon>
        <taxon>Agaricomycotina</taxon>
        <taxon>Agaricomycetes</taxon>
        <taxon>Agaricomycetidae</taxon>
        <taxon>Agaricales</taxon>
        <taxon>Marasmiineae</taxon>
        <taxon>Mycenaceae</taxon>
        <taxon>Mycena</taxon>
    </lineage>
</organism>
<dbReference type="GO" id="GO:0000027">
    <property type="term" value="P:ribosomal large subunit assembly"/>
    <property type="evidence" value="ECO:0007669"/>
    <property type="project" value="TreeGrafter"/>
</dbReference>
<gene>
    <name evidence="4" type="ORF">GGX14DRAFT_205604</name>
</gene>
<feature type="region of interest" description="Disordered" evidence="3">
    <location>
        <begin position="310"/>
        <end position="410"/>
    </location>
</feature>
<dbReference type="EMBL" id="JARJCW010000090">
    <property type="protein sequence ID" value="KAJ7195537.1"/>
    <property type="molecule type" value="Genomic_DNA"/>
</dbReference>
<keyword evidence="2" id="KW-0067">ATP-binding</keyword>
<dbReference type="GO" id="GO:0005634">
    <property type="term" value="C:nucleus"/>
    <property type="evidence" value="ECO:0007669"/>
    <property type="project" value="TreeGrafter"/>
</dbReference>
<dbReference type="GO" id="GO:0030687">
    <property type="term" value="C:preribosome, large subunit precursor"/>
    <property type="evidence" value="ECO:0007669"/>
    <property type="project" value="TreeGrafter"/>
</dbReference>
<accession>A0AAD6Y435</accession>
<dbReference type="AlphaFoldDB" id="A0AAD6Y435"/>
<comment type="caution">
    <text evidence="4">The sequence shown here is derived from an EMBL/GenBank/DDBJ whole genome shotgun (WGS) entry which is preliminary data.</text>
</comment>
<name>A0AAD6Y435_9AGAR</name>
<reference evidence="4" key="1">
    <citation type="submission" date="2023-03" db="EMBL/GenBank/DDBJ databases">
        <title>Massive genome expansion in bonnet fungi (Mycena s.s.) driven by repeated elements and novel gene families across ecological guilds.</title>
        <authorList>
            <consortium name="Lawrence Berkeley National Laboratory"/>
            <person name="Harder C.B."/>
            <person name="Miyauchi S."/>
            <person name="Viragh M."/>
            <person name="Kuo A."/>
            <person name="Thoen E."/>
            <person name="Andreopoulos B."/>
            <person name="Lu D."/>
            <person name="Skrede I."/>
            <person name="Drula E."/>
            <person name="Henrissat B."/>
            <person name="Morin E."/>
            <person name="Kohler A."/>
            <person name="Barry K."/>
            <person name="LaButti K."/>
            <person name="Morin E."/>
            <person name="Salamov A."/>
            <person name="Lipzen A."/>
            <person name="Mereny Z."/>
            <person name="Hegedus B."/>
            <person name="Baldrian P."/>
            <person name="Stursova M."/>
            <person name="Weitz H."/>
            <person name="Taylor A."/>
            <person name="Grigoriev I.V."/>
            <person name="Nagy L.G."/>
            <person name="Martin F."/>
            <person name="Kauserud H."/>
        </authorList>
    </citation>
    <scope>NUCLEOTIDE SEQUENCE</scope>
    <source>
        <strain evidence="4">9144</strain>
    </source>
</reference>
<evidence type="ECO:0000313" key="5">
    <source>
        <dbReference type="Proteomes" id="UP001219525"/>
    </source>
</evidence>
<sequence length="410" mass="45915">MFVESIFAMAVDCRARLADTSVNYDKLDRLSQRLRHLAEFPQIAFYGRHMADQLYQMSHVLWKLTSALKETIEGLDTFNALQPSPRIPDSLLEEARAWEVSTHTLCAQVQHVCECVGLSSVPILLDNEYAIVISTISHFANTIATLERWAEVDPRLRHYFVPVKSWLSSQAEISVSSDSDSTTIVQSTDAVIDLLLVHIQSMLSAFPEPVEKTDESERDRYIESDYHGVRNLTQLLKLKQTLDCLDSALLQLAIHSRDNIRTHLQRFLPFIELYLQLAQQQLVAHSEWTKALFKLDFVLCSVTQTIAKDGFCRPPEGDGTETVGDTSEASGVGLGSGEGTENVSKEIEEESQVEGLKGDDDEGNDPKDRSDDNDAIEMTEDIGGNLEDVPDDDEQDEKGSDQGRRKVVGR</sequence>
<protein>
    <submittedName>
        <fullName evidence="4">Uncharacterized protein</fullName>
    </submittedName>
</protein>
<evidence type="ECO:0000256" key="3">
    <source>
        <dbReference type="SAM" id="MobiDB-lite"/>
    </source>
</evidence>
<proteinExistence type="predicted"/>
<dbReference type="GO" id="GO:0000055">
    <property type="term" value="P:ribosomal large subunit export from nucleus"/>
    <property type="evidence" value="ECO:0007669"/>
    <property type="project" value="TreeGrafter"/>
</dbReference>
<dbReference type="PANTHER" id="PTHR48103:SF2">
    <property type="entry name" value="MIDASIN"/>
    <property type="match status" value="1"/>
</dbReference>
<evidence type="ECO:0000256" key="2">
    <source>
        <dbReference type="ARBA" id="ARBA00022840"/>
    </source>
</evidence>
<dbReference type="GO" id="GO:0005524">
    <property type="term" value="F:ATP binding"/>
    <property type="evidence" value="ECO:0007669"/>
    <property type="project" value="UniProtKB-KW"/>
</dbReference>
<dbReference type="Proteomes" id="UP001219525">
    <property type="component" value="Unassembled WGS sequence"/>
</dbReference>
<keyword evidence="5" id="KW-1185">Reference proteome</keyword>